<feature type="domain" description="Radical SAM core" evidence="2">
    <location>
        <begin position="1"/>
        <end position="237"/>
    </location>
</feature>
<dbReference type="CDD" id="cd01335">
    <property type="entry name" value="Radical_SAM"/>
    <property type="match status" value="1"/>
</dbReference>
<dbReference type="PROSITE" id="PS51918">
    <property type="entry name" value="RADICAL_SAM"/>
    <property type="match status" value="1"/>
</dbReference>
<dbReference type="InterPro" id="IPR034505">
    <property type="entry name" value="Coproporphyrinogen-III_oxidase"/>
</dbReference>
<evidence type="ECO:0000259" key="2">
    <source>
        <dbReference type="PROSITE" id="PS51918"/>
    </source>
</evidence>
<dbReference type="SMART" id="SM00729">
    <property type="entry name" value="Elp3"/>
    <property type="match status" value="1"/>
</dbReference>
<dbReference type="EMBL" id="CAFBNO010000033">
    <property type="protein sequence ID" value="CAB4956656.1"/>
    <property type="molecule type" value="Genomic_DNA"/>
</dbReference>
<dbReference type="NCBIfam" id="TIGR00539">
    <property type="entry name" value="hemN_rel"/>
    <property type="match status" value="1"/>
</dbReference>
<dbReference type="GO" id="GO:0006779">
    <property type="term" value="P:porphyrin-containing compound biosynthetic process"/>
    <property type="evidence" value="ECO:0007669"/>
    <property type="project" value="InterPro"/>
</dbReference>
<protein>
    <submittedName>
        <fullName evidence="3">Unannotated protein</fullName>
    </submittedName>
</protein>
<dbReference type="PANTHER" id="PTHR13932:SF5">
    <property type="entry name" value="RADICAL S-ADENOSYL METHIONINE DOMAIN-CONTAINING PROTEIN 1, MITOCHONDRIAL"/>
    <property type="match status" value="1"/>
</dbReference>
<organism evidence="3">
    <name type="scientific">freshwater metagenome</name>
    <dbReference type="NCBI Taxonomy" id="449393"/>
    <lineage>
        <taxon>unclassified sequences</taxon>
        <taxon>metagenomes</taxon>
        <taxon>ecological metagenomes</taxon>
    </lineage>
</organism>
<dbReference type="SFLD" id="SFLDS00029">
    <property type="entry name" value="Radical_SAM"/>
    <property type="match status" value="1"/>
</dbReference>
<name>A0A6J7KLE7_9ZZZZ</name>
<dbReference type="GO" id="GO:0051539">
    <property type="term" value="F:4 iron, 4 sulfur cluster binding"/>
    <property type="evidence" value="ECO:0007669"/>
    <property type="project" value="InterPro"/>
</dbReference>
<dbReference type="InterPro" id="IPR058240">
    <property type="entry name" value="rSAM_sf"/>
</dbReference>
<dbReference type="InterPro" id="IPR006638">
    <property type="entry name" value="Elp3/MiaA/NifB-like_rSAM"/>
</dbReference>
<dbReference type="GO" id="GO:0004109">
    <property type="term" value="F:coproporphyrinogen oxidase activity"/>
    <property type="evidence" value="ECO:0007669"/>
    <property type="project" value="InterPro"/>
</dbReference>
<sequence>MTTLHAYVHVPFCRVRCGYCDFNTYTATELQGFSQSDFVGQFAKELEISAKVLGNSRSLETIFFGGGTPTQLPASDLVHVLALLRDSFGVSQGAEVTTEANPDTVDGHYLEQLRSGGFNRISFGMQSAVVSVLETLERTHTPANVPKAVKAAQELEMQTSVDLIYGAPKETLDDWKRSVDAAIELETDHISAYALIVEDGTKLARQIKRGELPEPDEDLQATKYEWADAQFSSAGFDWYELSNWAKSPETESKHNVAYWVGNDWWGYGPGAHSHLEGERWWNVKHPTTYAAKLAEGLSPEAERETLNEEQKFEERVLLESRLVTGLDLSIIENKHAVAGLIADGLIDPKAALGGTLILTLQGRLLADLVVRRLV</sequence>
<gene>
    <name evidence="3" type="ORF">UFOPK3837_00789</name>
</gene>
<dbReference type="Gene3D" id="3.30.750.200">
    <property type="match status" value="1"/>
</dbReference>
<dbReference type="InterPro" id="IPR004559">
    <property type="entry name" value="HemW-like"/>
</dbReference>
<dbReference type="SFLD" id="SFLDF00562">
    <property type="entry name" value="HemN-like__clustered_with_heat"/>
    <property type="match status" value="1"/>
</dbReference>
<dbReference type="SFLD" id="SFLDG01065">
    <property type="entry name" value="anaerobic_coproporphyrinogen-I"/>
    <property type="match status" value="1"/>
</dbReference>
<dbReference type="InterPro" id="IPR007197">
    <property type="entry name" value="rSAM"/>
</dbReference>
<proteinExistence type="inferred from homology"/>
<dbReference type="SUPFAM" id="SSF102114">
    <property type="entry name" value="Radical SAM enzymes"/>
    <property type="match status" value="1"/>
</dbReference>
<reference evidence="3" key="1">
    <citation type="submission" date="2020-05" db="EMBL/GenBank/DDBJ databases">
        <authorList>
            <person name="Chiriac C."/>
            <person name="Salcher M."/>
            <person name="Ghai R."/>
            <person name="Kavagutti S V."/>
        </authorList>
    </citation>
    <scope>NUCLEOTIDE SEQUENCE</scope>
</reference>
<comment type="similarity">
    <text evidence="1">Belongs to the anaerobic coproporphyrinogen-III oxidase family. HemW subfamily.</text>
</comment>
<dbReference type="GO" id="GO:0005737">
    <property type="term" value="C:cytoplasm"/>
    <property type="evidence" value="ECO:0007669"/>
    <property type="project" value="InterPro"/>
</dbReference>
<evidence type="ECO:0000313" key="3">
    <source>
        <dbReference type="EMBL" id="CAB4956656.1"/>
    </source>
</evidence>
<accession>A0A6J7KLE7</accession>
<dbReference type="PANTHER" id="PTHR13932">
    <property type="entry name" value="COPROPORPHYRINIGEN III OXIDASE"/>
    <property type="match status" value="1"/>
</dbReference>
<dbReference type="Pfam" id="PF04055">
    <property type="entry name" value="Radical_SAM"/>
    <property type="match status" value="1"/>
</dbReference>
<dbReference type="AlphaFoldDB" id="A0A6J7KLE7"/>
<evidence type="ECO:0000256" key="1">
    <source>
        <dbReference type="ARBA" id="ARBA00006100"/>
    </source>
</evidence>